<name>A0A2V1AED5_9ASCO</name>
<organism evidence="2 3">
    <name type="scientific">Candidozyma duobushaemuli</name>
    <dbReference type="NCBI Taxonomy" id="1231522"/>
    <lineage>
        <taxon>Eukaryota</taxon>
        <taxon>Fungi</taxon>
        <taxon>Dikarya</taxon>
        <taxon>Ascomycota</taxon>
        <taxon>Saccharomycotina</taxon>
        <taxon>Pichiomycetes</taxon>
        <taxon>Metschnikowiaceae</taxon>
        <taxon>Candidozyma</taxon>
    </lineage>
</organism>
<evidence type="ECO:0000313" key="2">
    <source>
        <dbReference type="EMBL" id="PVH16065.1"/>
    </source>
</evidence>
<sequence length="589" mass="66184">MLFSRHHAASSSFFDKLQTAHRLRERGLPSEPLPNPSFFRKIKNAFKSTTQKFYLSSRFSSPRHWGSRRRNSRMSRNEKMPMSQNAGTEPAAIQFVSLTLHPNDGLLEKFYVDSAHSPGAAVSQNDKIPIEPASGVTSGTTHVSEVSQNLKKCLNALYRSRSLPGARPSKTLLALDVFKNLITGKPTGLTIWPNFPRTTYEILAFHLARAASRPAPSRALVPLRNQNSTTPSLVVTSEPGLKVDLSQLTALASRKTRPLSDVGYVEYTVRTSEFVRQHSTKALAANSRVSSRVSFAQASSEIVIFDSDDAPAALGTSAPRRPVVVQSILSQKLKSEPLQHTSSTEYNEYFTYAEAEAKLDYLLKDTKFPAVDTQNYKADVSRALGQFGEAFRFLTNTFTQPVMNEYLAYFQQFLSIGSEISRCLAVGHGMAAELDFMSSELHEGYINLSQKRRLFEFGQRIYALDAAENDVRQSIDSLASIYKAKLDIFQSESKQMEGFIKKINSAYSRFLRRHCRCLNAEARKKLSLQLGRDEFLETAFFFKNLNMGSAKGQLSRHYNDLGIAFCRQEELLLSLKEAFIEVCEHTQRK</sequence>
<gene>
    <name evidence="2" type="ORF">CXQ87_003928</name>
</gene>
<comment type="caution">
    <text evidence="2">The sequence shown here is derived from an EMBL/GenBank/DDBJ whole genome shotgun (WGS) entry which is preliminary data.</text>
</comment>
<accession>A0A2V1AED5</accession>
<protein>
    <submittedName>
        <fullName evidence="2">Uncharacterized protein</fullName>
    </submittedName>
</protein>
<dbReference type="VEuPathDB" id="FungiDB:CXQ87_003928"/>
<evidence type="ECO:0000313" key="3">
    <source>
        <dbReference type="Proteomes" id="UP000244406"/>
    </source>
</evidence>
<dbReference type="AlphaFoldDB" id="A0A2V1AED5"/>
<reference evidence="2 3" key="1">
    <citation type="submission" date="2017-12" db="EMBL/GenBank/DDBJ databases">
        <title>Genome Sequence of the Amphotericin B-resistant Candida duobushaemulonii strain, B09383.</title>
        <authorList>
            <person name="Chow N.A."/>
            <person name="Gade L."/>
            <person name="Batra D."/>
            <person name="Rowe L.A."/>
            <person name="Loparev V.N."/>
            <person name="Litvintseva A.P."/>
        </authorList>
    </citation>
    <scope>NUCLEOTIDE SEQUENCE [LARGE SCALE GENOMIC DNA]</scope>
    <source>
        <strain evidence="2 3">B09383</strain>
    </source>
</reference>
<dbReference type="GeneID" id="37003928"/>
<dbReference type="Proteomes" id="UP000244406">
    <property type="component" value="Unassembled WGS sequence"/>
</dbReference>
<evidence type="ECO:0000256" key="1">
    <source>
        <dbReference type="SAM" id="MobiDB-lite"/>
    </source>
</evidence>
<dbReference type="EMBL" id="PKFP01000004">
    <property type="protein sequence ID" value="PVH16065.1"/>
    <property type="molecule type" value="Genomic_DNA"/>
</dbReference>
<feature type="region of interest" description="Disordered" evidence="1">
    <location>
        <begin position="61"/>
        <end position="86"/>
    </location>
</feature>
<keyword evidence="3" id="KW-1185">Reference proteome</keyword>
<proteinExistence type="predicted"/>
<dbReference type="RefSeq" id="XP_025337005.1">
    <property type="nucleotide sequence ID" value="XM_025482387.1"/>
</dbReference>
<feature type="region of interest" description="Disordered" evidence="1">
    <location>
        <begin position="120"/>
        <end position="141"/>
    </location>
</feature>